<proteinExistence type="inferred from homology"/>
<dbReference type="Pfam" id="PF12804">
    <property type="entry name" value="NTP_transf_3"/>
    <property type="match status" value="1"/>
</dbReference>
<dbReference type="InterPro" id="IPR004435">
    <property type="entry name" value="MobB_dom"/>
</dbReference>
<keyword evidence="3" id="KW-0479">Metal-binding</keyword>
<dbReference type="GO" id="GO:0046872">
    <property type="term" value="F:metal ion binding"/>
    <property type="evidence" value="ECO:0007669"/>
    <property type="project" value="UniProtKB-KW"/>
</dbReference>
<dbReference type="InterPro" id="IPR027417">
    <property type="entry name" value="P-loop_NTPase"/>
</dbReference>
<comment type="function">
    <text evidence="3">Transfers a GMP moiety from GTP to Mo-molybdopterin (Mo-MPT) cofactor (Moco or molybdenum cofactor) to form Mo-molybdopterin guanine dinucleotide (Mo-MGD) cofactor.</text>
</comment>
<dbReference type="SUPFAM" id="SSF53448">
    <property type="entry name" value="Nucleotide-diphospho-sugar transferases"/>
    <property type="match status" value="1"/>
</dbReference>
<dbReference type="InterPro" id="IPR029044">
    <property type="entry name" value="Nucleotide-diphossugar_trans"/>
</dbReference>
<dbReference type="CDD" id="cd02503">
    <property type="entry name" value="MobA"/>
    <property type="match status" value="1"/>
</dbReference>
<dbReference type="HAMAP" id="MF_00316">
    <property type="entry name" value="MobA"/>
    <property type="match status" value="1"/>
</dbReference>
<comment type="catalytic activity">
    <reaction evidence="3">
        <text>Mo-molybdopterin + GTP + H(+) = Mo-molybdopterin guanine dinucleotide + diphosphate</text>
        <dbReference type="Rhea" id="RHEA:34243"/>
        <dbReference type="ChEBI" id="CHEBI:15378"/>
        <dbReference type="ChEBI" id="CHEBI:33019"/>
        <dbReference type="ChEBI" id="CHEBI:37565"/>
        <dbReference type="ChEBI" id="CHEBI:71302"/>
        <dbReference type="ChEBI" id="CHEBI:71310"/>
        <dbReference type="EC" id="2.7.7.77"/>
    </reaction>
</comment>
<dbReference type="RefSeq" id="WP_147757510.1">
    <property type="nucleotide sequence ID" value="NZ_SAXT01000001.1"/>
</dbReference>
<accession>A0A5C8CKA2</accession>
<dbReference type="Proteomes" id="UP000325116">
    <property type="component" value="Unassembled WGS sequence"/>
</dbReference>
<feature type="domain" description="Molybdopterin-guanine dinucleotide biosynthesis protein B (MobB)" evidence="4">
    <location>
        <begin position="205"/>
        <end position="338"/>
    </location>
</feature>
<comment type="subcellular location">
    <subcellularLocation>
        <location evidence="3">Cytoplasm</location>
    </subcellularLocation>
</comment>
<evidence type="ECO:0000259" key="4">
    <source>
        <dbReference type="Pfam" id="PF03205"/>
    </source>
</evidence>
<dbReference type="NCBIfam" id="TIGR00176">
    <property type="entry name" value="mobB"/>
    <property type="match status" value="1"/>
</dbReference>
<keyword evidence="3" id="KW-0963">Cytoplasm</keyword>
<comment type="caution">
    <text evidence="3">Lacks conserved residue(s) required for the propagation of feature annotation.</text>
</comment>
<dbReference type="GO" id="GO:0006777">
    <property type="term" value="P:Mo-molybdopterin cofactor biosynthetic process"/>
    <property type="evidence" value="ECO:0007669"/>
    <property type="project" value="UniProtKB-KW"/>
</dbReference>
<gene>
    <name evidence="6" type="primary">mobB</name>
    <name evidence="3" type="synonym">mobA</name>
    <name evidence="6" type="ORF">EPJ80_00755</name>
</gene>
<dbReference type="AlphaFoldDB" id="A0A5C8CKA2"/>
<keyword evidence="2 3" id="KW-0501">Molybdenum cofactor biosynthesis</keyword>
<dbReference type="GO" id="GO:0005737">
    <property type="term" value="C:cytoplasm"/>
    <property type="evidence" value="ECO:0007669"/>
    <property type="project" value="UniProtKB-SubCell"/>
</dbReference>
<comment type="similarity">
    <text evidence="3">Belongs to the MobA family.</text>
</comment>
<evidence type="ECO:0000313" key="6">
    <source>
        <dbReference type="EMBL" id="TXJ13308.1"/>
    </source>
</evidence>
<dbReference type="Pfam" id="PF03205">
    <property type="entry name" value="MobB"/>
    <property type="match status" value="1"/>
</dbReference>
<dbReference type="InterPro" id="IPR025877">
    <property type="entry name" value="MobA-like_NTP_Trfase"/>
</dbReference>
<keyword evidence="3" id="KW-0808">Transferase</keyword>
<comment type="caution">
    <text evidence="6">The sequence shown here is derived from an EMBL/GenBank/DDBJ whole genome shotgun (WGS) entry which is preliminary data.</text>
</comment>
<feature type="domain" description="MobA-like NTP transferase" evidence="5">
    <location>
        <begin position="15"/>
        <end position="161"/>
    </location>
</feature>
<organism evidence="6 7">
    <name type="scientific">Brachyspira aalborgi</name>
    <dbReference type="NCBI Taxonomy" id="29522"/>
    <lineage>
        <taxon>Bacteria</taxon>
        <taxon>Pseudomonadati</taxon>
        <taxon>Spirochaetota</taxon>
        <taxon>Spirochaetia</taxon>
        <taxon>Brachyspirales</taxon>
        <taxon>Brachyspiraceae</taxon>
        <taxon>Brachyspira</taxon>
    </lineage>
</organism>
<comment type="cofactor">
    <cofactor evidence="3">
        <name>Mg(2+)</name>
        <dbReference type="ChEBI" id="CHEBI:18420"/>
    </cofactor>
</comment>
<sequence length="368" mass="42235">MKTLHSLSDINMATVILCGGKSSRLNGEDKALLKYNFNKTFIEKIIEECGRKVFISVSNKNKYISLLNNYNNIDFIEDIYKDIGPLSGIYSSFEKLGSGYIQFLSCDTPSVNKNFLEYMKDFSDDYHDAFIPVYNDKPYYLCSIYSKKILNIIKENIENKKYRIKDLIDKIKAKYINLKYTIFNLININTHEDYSSFQKTMPQYFAICGKRNSGKTTLICNLIKEFVNMGKSVAVIKHTSHDHSFDTDGKDTYNFKLNGASATLIYSPLKYMIVKDYKKSGNEEENTMSFINDMKEYDIIILEGFKHIDNIPKIEVFRSSVSNAPLCPLDKLKAVVTDNLDYKSDLPVFSVNNVSAIIDFIVSNLIII</sequence>
<dbReference type="EMBL" id="SAXT01000001">
    <property type="protein sequence ID" value="TXJ13308.1"/>
    <property type="molecule type" value="Genomic_DNA"/>
</dbReference>
<comment type="domain">
    <text evidence="3">The N-terminal domain determines nucleotide recognition and specific binding, while the C-terminal domain determines the specific binding to the target protein.</text>
</comment>
<feature type="binding site" evidence="3">
    <location>
        <position position="78"/>
    </location>
    <ligand>
        <name>GTP</name>
        <dbReference type="ChEBI" id="CHEBI:37565"/>
    </ligand>
</feature>
<reference evidence="6 7" key="1">
    <citation type="journal article" date="1992" name="Lakartidningen">
        <title>[Penicillin V and not amoxicillin is the first choice preparation in acute otitis].</title>
        <authorList>
            <person name="Kamme C."/>
            <person name="Lundgren K."/>
            <person name="Prellner K."/>
        </authorList>
    </citation>
    <scope>NUCLEOTIDE SEQUENCE [LARGE SCALE GENOMIC DNA]</scope>
    <source>
        <strain evidence="6 7">W1</strain>
    </source>
</reference>
<protein>
    <recommendedName>
        <fullName evidence="3">Probable molybdenum cofactor guanylyltransferase</fullName>
        <shortName evidence="3">MoCo guanylyltransferase</shortName>
        <ecNumber evidence="3">2.7.7.77</ecNumber>
    </recommendedName>
    <alternativeName>
        <fullName evidence="3">GTP:molybdopterin guanylyltransferase</fullName>
    </alternativeName>
    <alternativeName>
        <fullName evidence="3">Mo-MPT guanylyltransferase</fullName>
    </alternativeName>
    <alternativeName>
        <fullName evidence="3">Molybdopterin guanylyltransferase</fullName>
    </alternativeName>
    <alternativeName>
        <fullName evidence="3">Molybdopterin-guanine dinucleotide synthase</fullName>
        <shortName evidence="3">MGD synthase</shortName>
    </alternativeName>
</protein>
<dbReference type="GO" id="GO:0005525">
    <property type="term" value="F:GTP binding"/>
    <property type="evidence" value="ECO:0007669"/>
    <property type="project" value="UniProtKB-UniRule"/>
</dbReference>
<keyword evidence="1 3" id="KW-0342">GTP-binding</keyword>
<feature type="binding site" evidence="3">
    <location>
        <position position="30"/>
    </location>
    <ligand>
        <name>GTP</name>
        <dbReference type="ChEBI" id="CHEBI:37565"/>
    </ligand>
</feature>
<dbReference type="CDD" id="cd03116">
    <property type="entry name" value="MobB"/>
    <property type="match status" value="1"/>
</dbReference>
<dbReference type="Gene3D" id="3.90.550.10">
    <property type="entry name" value="Spore Coat Polysaccharide Biosynthesis Protein SpsA, Chain A"/>
    <property type="match status" value="1"/>
</dbReference>
<evidence type="ECO:0000256" key="1">
    <source>
        <dbReference type="ARBA" id="ARBA00023134"/>
    </source>
</evidence>
<dbReference type="SUPFAM" id="SSF52540">
    <property type="entry name" value="P-loop containing nucleoside triphosphate hydrolases"/>
    <property type="match status" value="1"/>
</dbReference>
<evidence type="ECO:0000256" key="2">
    <source>
        <dbReference type="ARBA" id="ARBA00023150"/>
    </source>
</evidence>
<dbReference type="InterPro" id="IPR052539">
    <property type="entry name" value="MGD_biosynthesis_adapter"/>
</dbReference>
<dbReference type="Gene3D" id="3.40.50.300">
    <property type="entry name" value="P-loop containing nucleotide triphosphate hydrolases"/>
    <property type="match status" value="1"/>
</dbReference>
<dbReference type="InterPro" id="IPR013482">
    <property type="entry name" value="Molybde_CF_guanTrfase"/>
</dbReference>
<keyword evidence="3" id="KW-0547">Nucleotide-binding</keyword>
<name>A0A5C8CKA2_9SPIR</name>
<dbReference type="GO" id="GO:0061603">
    <property type="term" value="F:molybdenum cofactor guanylyltransferase activity"/>
    <property type="evidence" value="ECO:0007669"/>
    <property type="project" value="UniProtKB-EC"/>
</dbReference>
<feature type="binding site" evidence="3">
    <location>
        <position position="107"/>
    </location>
    <ligand>
        <name>GTP</name>
        <dbReference type="ChEBI" id="CHEBI:37565"/>
    </ligand>
</feature>
<evidence type="ECO:0000313" key="7">
    <source>
        <dbReference type="Proteomes" id="UP000325116"/>
    </source>
</evidence>
<feature type="binding site" evidence="3">
    <location>
        <begin position="17"/>
        <end position="19"/>
    </location>
    <ligand>
        <name>GTP</name>
        <dbReference type="ChEBI" id="CHEBI:37565"/>
    </ligand>
</feature>
<keyword evidence="3" id="KW-0460">Magnesium</keyword>
<dbReference type="EC" id="2.7.7.77" evidence="3"/>
<evidence type="ECO:0000259" key="5">
    <source>
        <dbReference type="Pfam" id="PF12804"/>
    </source>
</evidence>
<dbReference type="PANTHER" id="PTHR40072">
    <property type="entry name" value="MOLYBDOPTERIN-GUANINE DINUCLEOTIDE BIOSYNTHESIS ADAPTER PROTEIN-RELATED"/>
    <property type="match status" value="1"/>
</dbReference>
<dbReference type="PANTHER" id="PTHR40072:SF1">
    <property type="entry name" value="MOLYBDOPTERIN-GUANINE DINUCLEOTIDE BIOSYNTHESIS ADAPTER PROTEIN"/>
    <property type="match status" value="1"/>
</dbReference>
<evidence type="ECO:0000256" key="3">
    <source>
        <dbReference type="HAMAP-Rule" id="MF_00316"/>
    </source>
</evidence>
<feature type="binding site" evidence="3">
    <location>
        <position position="107"/>
    </location>
    <ligand>
        <name>Mg(2+)</name>
        <dbReference type="ChEBI" id="CHEBI:18420"/>
    </ligand>
</feature>